<reference evidence="1 2" key="1">
    <citation type="submission" date="2024-06" db="EMBL/GenBank/DDBJ databases">
        <title>Complete genome of Phlyctema vagabunda strain 19-DSS-EL-015.</title>
        <authorList>
            <person name="Fiorenzani C."/>
        </authorList>
    </citation>
    <scope>NUCLEOTIDE SEQUENCE [LARGE SCALE GENOMIC DNA]</scope>
    <source>
        <strain evidence="1 2">19-DSS-EL-015</strain>
    </source>
</reference>
<evidence type="ECO:0000313" key="1">
    <source>
        <dbReference type="EMBL" id="KAL3425405.1"/>
    </source>
</evidence>
<sequence length="300" mass="32956">MSGVEVLGALAATVQIVSYAPVIIQTISQIYGAFKNAPVEIQQGCRHLEDLLDTVETIKLNESLQTSSTKAHLETLKQRIVALLAILTGIVSRLDRPPLKRIFTICSRPRYEVRIAKALGQIEGDKSALVLNILNINAQLASSTSVNIGELAKALPEAARDREEIKAIRSLSSTILRTLNRQPYHKRDEVSHKRSPHIHDEGVMAIAKRATQEYKSLDSEDRVMRDSWSSGNHHTYQGVEMREQARQINGDVGSSSCVSNAKNHYVDVKAIGSGWQLNGNISIDGLMRVTSQPICSVGNG</sequence>
<organism evidence="1 2">
    <name type="scientific">Phlyctema vagabunda</name>
    <dbReference type="NCBI Taxonomy" id="108571"/>
    <lineage>
        <taxon>Eukaryota</taxon>
        <taxon>Fungi</taxon>
        <taxon>Dikarya</taxon>
        <taxon>Ascomycota</taxon>
        <taxon>Pezizomycotina</taxon>
        <taxon>Leotiomycetes</taxon>
        <taxon>Helotiales</taxon>
        <taxon>Dermateaceae</taxon>
        <taxon>Phlyctema</taxon>
    </lineage>
</organism>
<proteinExistence type="predicted"/>
<gene>
    <name evidence="1" type="ORF">PVAG01_02196</name>
</gene>
<accession>A0ABR4PQ54</accession>
<comment type="caution">
    <text evidence="1">The sequence shown here is derived from an EMBL/GenBank/DDBJ whole genome shotgun (WGS) entry which is preliminary data.</text>
</comment>
<dbReference type="Proteomes" id="UP001629113">
    <property type="component" value="Unassembled WGS sequence"/>
</dbReference>
<evidence type="ECO:0008006" key="3">
    <source>
        <dbReference type="Google" id="ProtNLM"/>
    </source>
</evidence>
<dbReference type="EMBL" id="JBFCZG010000002">
    <property type="protein sequence ID" value="KAL3425405.1"/>
    <property type="molecule type" value="Genomic_DNA"/>
</dbReference>
<name>A0ABR4PQ54_9HELO</name>
<evidence type="ECO:0000313" key="2">
    <source>
        <dbReference type="Proteomes" id="UP001629113"/>
    </source>
</evidence>
<keyword evidence="2" id="KW-1185">Reference proteome</keyword>
<protein>
    <recommendedName>
        <fullName evidence="3">NACHT-NTPase and P-loop NTPases N-terminal domain-containing protein</fullName>
    </recommendedName>
</protein>